<evidence type="ECO:0000256" key="7">
    <source>
        <dbReference type="ARBA" id="ARBA00023016"/>
    </source>
</evidence>
<keyword evidence="4 11" id="KW-0677">Repeat</keyword>
<dbReference type="InterPro" id="IPR008971">
    <property type="entry name" value="HSP40/DnaJ_pept-bd"/>
</dbReference>
<dbReference type="InterPro" id="IPR001305">
    <property type="entry name" value="HSP_DnaJ_Cys-rich_dom"/>
</dbReference>
<feature type="binding site" evidence="11">
    <location>
        <position position="152"/>
    </location>
    <ligand>
        <name>Zn(2+)</name>
        <dbReference type="ChEBI" id="CHEBI:29105"/>
        <label>1</label>
    </ligand>
</feature>
<evidence type="ECO:0000256" key="12">
    <source>
        <dbReference type="PROSITE-ProRule" id="PRU00546"/>
    </source>
</evidence>
<dbReference type="FunFam" id="2.60.260.20:FF:000005">
    <property type="entry name" value="Chaperone protein dnaJ 1, mitochondrial"/>
    <property type="match status" value="1"/>
</dbReference>
<dbReference type="CDD" id="cd10719">
    <property type="entry name" value="DnaJ_zf"/>
    <property type="match status" value="1"/>
</dbReference>
<dbReference type="SMART" id="SM00271">
    <property type="entry name" value="DnaJ"/>
    <property type="match status" value="1"/>
</dbReference>
<feature type="binding site" evidence="11">
    <location>
        <position position="169"/>
    </location>
    <ligand>
        <name>Zn(2+)</name>
        <dbReference type="ChEBI" id="CHEBI:29105"/>
        <label>2</label>
    </ligand>
</feature>
<dbReference type="GO" id="GO:0009408">
    <property type="term" value="P:response to heat"/>
    <property type="evidence" value="ECO:0007669"/>
    <property type="project" value="InterPro"/>
</dbReference>
<evidence type="ECO:0000313" key="17">
    <source>
        <dbReference type="Proteomes" id="UP000650511"/>
    </source>
</evidence>
<evidence type="ECO:0000256" key="3">
    <source>
        <dbReference type="ARBA" id="ARBA00022723"/>
    </source>
</evidence>
<feature type="zinc finger region" description="CR-type" evidence="12">
    <location>
        <begin position="136"/>
        <end position="218"/>
    </location>
</feature>
<dbReference type="Pfam" id="PF00226">
    <property type="entry name" value="DnaJ"/>
    <property type="match status" value="1"/>
</dbReference>
<dbReference type="InterPro" id="IPR002939">
    <property type="entry name" value="DnaJ_C"/>
</dbReference>
<dbReference type="InterPro" id="IPR018253">
    <property type="entry name" value="DnaJ_domain_CS"/>
</dbReference>
<feature type="compositionally biased region" description="Basic and acidic residues" evidence="13">
    <location>
        <begin position="55"/>
        <end position="65"/>
    </location>
</feature>
<comment type="cofactor">
    <cofactor evidence="11">
        <name>Zn(2+)</name>
        <dbReference type="ChEBI" id="CHEBI:29105"/>
    </cofactor>
    <text evidence="11">Binds 2 Zn(2+) ions per monomer.</text>
</comment>
<gene>
    <name evidence="11 16" type="primary">dnaJ</name>
    <name evidence="16" type="ORF">GCM10011354_33170</name>
</gene>
<evidence type="ECO:0000256" key="10">
    <source>
        <dbReference type="ARBA" id="ARBA00067609"/>
    </source>
</evidence>
<evidence type="ECO:0000313" key="16">
    <source>
        <dbReference type="EMBL" id="GGI09255.1"/>
    </source>
</evidence>
<reference evidence="16" key="2">
    <citation type="submission" date="2020-09" db="EMBL/GenBank/DDBJ databases">
        <authorList>
            <person name="Sun Q."/>
            <person name="Zhou Y."/>
        </authorList>
    </citation>
    <scope>NUCLEOTIDE SEQUENCE</scope>
    <source>
        <strain evidence="16">CGMCC 1.14988</strain>
    </source>
</reference>
<dbReference type="Proteomes" id="UP000650511">
    <property type="component" value="Unassembled WGS sequence"/>
</dbReference>
<feature type="domain" description="J" evidence="14">
    <location>
        <begin position="3"/>
        <end position="64"/>
    </location>
</feature>
<dbReference type="Gene3D" id="2.60.260.20">
    <property type="entry name" value="Urease metallochaperone UreE, N-terminal domain"/>
    <property type="match status" value="2"/>
</dbReference>
<dbReference type="InterPro" id="IPR001623">
    <property type="entry name" value="DnaJ_domain"/>
</dbReference>
<dbReference type="RefSeq" id="WP_130650291.1">
    <property type="nucleotide sequence ID" value="NZ_BMHA01000014.1"/>
</dbReference>
<dbReference type="InterPro" id="IPR012724">
    <property type="entry name" value="DnaJ"/>
</dbReference>
<dbReference type="GO" id="GO:0031072">
    <property type="term" value="F:heat shock protein binding"/>
    <property type="evidence" value="ECO:0007669"/>
    <property type="project" value="InterPro"/>
</dbReference>
<evidence type="ECO:0000259" key="15">
    <source>
        <dbReference type="PROSITE" id="PS51188"/>
    </source>
</evidence>
<evidence type="ECO:0000256" key="6">
    <source>
        <dbReference type="ARBA" id="ARBA00022833"/>
    </source>
</evidence>
<dbReference type="SUPFAM" id="SSF46565">
    <property type="entry name" value="Chaperone J-domain"/>
    <property type="match status" value="1"/>
</dbReference>
<dbReference type="GO" id="GO:0005524">
    <property type="term" value="F:ATP binding"/>
    <property type="evidence" value="ECO:0007669"/>
    <property type="project" value="InterPro"/>
</dbReference>
<evidence type="ECO:0000256" key="2">
    <source>
        <dbReference type="ARBA" id="ARBA00022705"/>
    </source>
</evidence>
<dbReference type="SUPFAM" id="SSF57938">
    <property type="entry name" value="DnaJ/Hsp40 cysteine-rich domain"/>
    <property type="match status" value="1"/>
</dbReference>
<keyword evidence="8 11" id="KW-0143">Chaperone</keyword>
<feature type="repeat" description="CXXCXGXG motif" evidence="11">
    <location>
        <begin position="206"/>
        <end position="213"/>
    </location>
</feature>
<dbReference type="HAMAP" id="MF_01152">
    <property type="entry name" value="DnaJ"/>
    <property type="match status" value="1"/>
</dbReference>
<dbReference type="Gene3D" id="1.10.287.110">
    <property type="entry name" value="DnaJ domain"/>
    <property type="match status" value="1"/>
</dbReference>
<dbReference type="PROSITE" id="PS00636">
    <property type="entry name" value="DNAJ_1"/>
    <property type="match status" value="1"/>
</dbReference>
<dbReference type="PRINTS" id="PR00625">
    <property type="entry name" value="JDOMAIN"/>
</dbReference>
<proteinExistence type="inferred from homology"/>
<dbReference type="Pfam" id="PF00684">
    <property type="entry name" value="DnaJ_CXXCXGXG"/>
    <property type="match status" value="1"/>
</dbReference>
<evidence type="ECO:0000256" key="9">
    <source>
        <dbReference type="ARBA" id="ARBA00061004"/>
    </source>
</evidence>
<keyword evidence="6 11" id="KW-0862">Zinc</keyword>
<dbReference type="Gene3D" id="2.10.230.10">
    <property type="entry name" value="Heat shock protein DnaJ, cysteine-rich domain"/>
    <property type="match status" value="1"/>
</dbReference>
<dbReference type="GO" id="GO:0008270">
    <property type="term" value="F:zinc ion binding"/>
    <property type="evidence" value="ECO:0007669"/>
    <property type="project" value="UniProtKB-UniRule"/>
</dbReference>
<dbReference type="InterPro" id="IPR036410">
    <property type="entry name" value="HSP_DnaJ_Cys-rich_dom_sf"/>
</dbReference>
<feature type="domain" description="CR-type" evidence="15">
    <location>
        <begin position="136"/>
        <end position="218"/>
    </location>
</feature>
<dbReference type="InterPro" id="IPR036869">
    <property type="entry name" value="J_dom_sf"/>
</dbReference>
<dbReference type="SUPFAM" id="SSF49493">
    <property type="entry name" value="HSP40/DnaJ peptide-binding domain"/>
    <property type="match status" value="2"/>
</dbReference>
<dbReference type="PANTHER" id="PTHR43096:SF48">
    <property type="entry name" value="CHAPERONE PROTEIN DNAJ"/>
    <property type="match status" value="1"/>
</dbReference>
<feature type="binding site" evidence="11">
    <location>
        <position position="166"/>
    </location>
    <ligand>
        <name>Zn(2+)</name>
        <dbReference type="ChEBI" id="CHEBI:29105"/>
        <label>2</label>
    </ligand>
</feature>
<comment type="subunit">
    <text evidence="11">Homodimer.</text>
</comment>
<evidence type="ECO:0000256" key="8">
    <source>
        <dbReference type="ARBA" id="ARBA00023186"/>
    </source>
</evidence>
<evidence type="ECO:0000256" key="4">
    <source>
        <dbReference type="ARBA" id="ARBA00022737"/>
    </source>
</evidence>
<feature type="repeat" description="CXXCXGXG motif" evidence="11">
    <location>
        <begin position="192"/>
        <end position="199"/>
    </location>
</feature>
<keyword evidence="5 11" id="KW-0863">Zinc-finger</keyword>
<feature type="binding site" evidence="11">
    <location>
        <position position="206"/>
    </location>
    <ligand>
        <name>Zn(2+)</name>
        <dbReference type="ChEBI" id="CHEBI:29105"/>
        <label>1</label>
    </ligand>
</feature>
<dbReference type="GO" id="GO:0006260">
    <property type="term" value="P:DNA replication"/>
    <property type="evidence" value="ECO:0007669"/>
    <property type="project" value="UniProtKB-KW"/>
</dbReference>
<comment type="similarity">
    <text evidence="9 11">Belongs to the DnaJ family.</text>
</comment>
<feature type="binding site" evidence="11">
    <location>
        <position position="192"/>
    </location>
    <ligand>
        <name>Zn(2+)</name>
        <dbReference type="ChEBI" id="CHEBI:29105"/>
        <label>2</label>
    </ligand>
</feature>
<keyword evidence="3 11" id="KW-0479">Metal-binding</keyword>
<comment type="domain">
    <text evidence="11">The J domain is necessary and sufficient to stimulate DnaK ATPase activity. Zinc center 1 plays an important role in the autonomous, DnaK-independent chaperone activity of DnaJ. Zinc center 2 is essential for interaction with DnaK and for DnaJ activity.</text>
</comment>
<evidence type="ECO:0000256" key="1">
    <source>
        <dbReference type="ARBA" id="ARBA00022490"/>
    </source>
</evidence>
<keyword evidence="2 11" id="KW-0235">DNA replication</keyword>
<dbReference type="PROSITE" id="PS51188">
    <property type="entry name" value="ZF_CR"/>
    <property type="match status" value="1"/>
</dbReference>
<dbReference type="NCBIfam" id="NF008035">
    <property type="entry name" value="PRK10767.1"/>
    <property type="match status" value="1"/>
</dbReference>
<dbReference type="CDD" id="cd10747">
    <property type="entry name" value="DnaJ_C"/>
    <property type="match status" value="1"/>
</dbReference>
<evidence type="ECO:0000259" key="14">
    <source>
        <dbReference type="PROSITE" id="PS50076"/>
    </source>
</evidence>
<feature type="region of interest" description="Disordered" evidence="13">
    <location>
        <begin position="55"/>
        <end position="80"/>
    </location>
</feature>
<accession>A0A8J3EZ61</accession>
<feature type="binding site" evidence="11">
    <location>
        <position position="209"/>
    </location>
    <ligand>
        <name>Zn(2+)</name>
        <dbReference type="ChEBI" id="CHEBI:29105"/>
        <label>1</label>
    </ligand>
</feature>
<reference evidence="16" key="1">
    <citation type="journal article" date="2014" name="Int. J. Syst. Evol. Microbiol.">
        <title>Complete genome sequence of Corynebacterium casei LMG S-19264T (=DSM 44701T), isolated from a smear-ripened cheese.</title>
        <authorList>
            <consortium name="US DOE Joint Genome Institute (JGI-PGF)"/>
            <person name="Walter F."/>
            <person name="Albersmeier A."/>
            <person name="Kalinowski J."/>
            <person name="Ruckert C."/>
        </authorList>
    </citation>
    <scope>NUCLEOTIDE SEQUENCE</scope>
    <source>
        <strain evidence="16">CGMCC 1.14988</strain>
    </source>
</reference>
<evidence type="ECO:0000256" key="5">
    <source>
        <dbReference type="ARBA" id="ARBA00022771"/>
    </source>
</evidence>
<dbReference type="FunFam" id="2.10.230.10:FF:000002">
    <property type="entry name" value="Molecular chaperone DnaJ"/>
    <property type="match status" value="1"/>
</dbReference>
<dbReference type="EMBL" id="BMHA01000014">
    <property type="protein sequence ID" value="GGI09255.1"/>
    <property type="molecule type" value="Genomic_DNA"/>
</dbReference>
<dbReference type="AlphaFoldDB" id="A0A8J3EZ61"/>
<organism evidence="16 17">
    <name type="scientific">Egicoccus halophilus</name>
    <dbReference type="NCBI Taxonomy" id="1670830"/>
    <lineage>
        <taxon>Bacteria</taxon>
        <taxon>Bacillati</taxon>
        <taxon>Actinomycetota</taxon>
        <taxon>Nitriliruptoria</taxon>
        <taxon>Egicoccales</taxon>
        <taxon>Egicoccaceae</taxon>
        <taxon>Egicoccus</taxon>
    </lineage>
</organism>
<keyword evidence="7 11" id="KW-0346">Stress response</keyword>
<dbReference type="CDD" id="cd06257">
    <property type="entry name" value="DnaJ"/>
    <property type="match status" value="1"/>
</dbReference>
<comment type="caution">
    <text evidence="16">The sequence shown here is derived from an EMBL/GenBank/DDBJ whole genome shotgun (WGS) entry which is preliminary data.</text>
</comment>
<dbReference type="PROSITE" id="PS50076">
    <property type="entry name" value="DNAJ_2"/>
    <property type="match status" value="1"/>
</dbReference>
<evidence type="ECO:0000256" key="11">
    <source>
        <dbReference type="HAMAP-Rule" id="MF_01152"/>
    </source>
</evidence>
<name>A0A8J3EZ61_9ACTN</name>
<keyword evidence="1 11" id="KW-0963">Cytoplasm</keyword>
<comment type="function">
    <text evidence="11">Participates actively in the response to hyperosmotic and heat shock by preventing the aggregation of stress-denatured proteins and by disaggregating proteins, also in an autonomous, DnaK-independent fashion. Unfolded proteins bind initially to DnaJ; upon interaction with the DnaJ-bound protein, DnaK hydrolyzes its bound ATP, resulting in the formation of a stable complex. GrpE releases ADP from DnaK; ATP binding to DnaK triggers the release of the substrate protein, thus completing the reaction cycle. Several rounds of ATP-dependent interactions between DnaJ, DnaK and GrpE are required for fully efficient folding. Also involved, together with DnaK and GrpE, in the DNA replication of plasmids through activation of initiation proteins.</text>
</comment>
<sequence length="379" mass="39572">MPDLYDLLDVPRDASAEDIKRAYRRQARQHHPDAGGDEETFKQLTHAYQVLSDPQKRARYDRFGDDGTPQSRGAGQDPFGFGAGGGFGGIGDVIDAFFGSAFGGASAGGGGGRNRQTPGRDVLVGVELELEDVVTGVHREVVVEVASACELCGGSGSASGRPPGACGTCGGSGQVQRVVRTAFGQLATAAPCTTCEGSGRRVADPCTGCGGEGRRAQRRTLGVDVPAGVDEGDRLRVAGAGEAGRHGAPAGDLYVEVRLAPHDWFEREGRDLVAEITVPVTQAALGGTVRVPTVDGAEVEIEVPAGTQSGDELLVRRAGLPSSASGRRGDLRLVVRVETPTGLSAEQRQLLTELAELRGEDLAADGRSLFTRLRDAFQR</sequence>
<dbReference type="PANTHER" id="PTHR43096">
    <property type="entry name" value="DNAJ HOMOLOG 1, MITOCHONDRIAL-RELATED"/>
    <property type="match status" value="1"/>
</dbReference>
<feature type="repeat" description="CXXCXGXG motif" evidence="11">
    <location>
        <begin position="149"/>
        <end position="156"/>
    </location>
</feature>
<comment type="subcellular location">
    <subcellularLocation>
        <location evidence="11">Cytoplasm</location>
    </subcellularLocation>
</comment>
<dbReference type="GO" id="GO:0042026">
    <property type="term" value="P:protein refolding"/>
    <property type="evidence" value="ECO:0007669"/>
    <property type="project" value="TreeGrafter"/>
</dbReference>
<dbReference type="OrthoDB" id="9779889at2"/>
<feature type="binding site" evidence="11">
    <location>
        <position position="149"/>
    </location>
    <ligand>
        <name>Zn(2+)</name>
        <dbReference type="ChEBI" id="CHEBI:29105"/>
        <label>1</label>
    </ligand>
</feature>
<dbReference type="GO" id="GO:0051082">
    <property type="term" value="F:unfolded protein binding"/>
    <property type="evidence" value="ECO:0007669"/>
    <property type="project" value="UniProtKB-UniRule"/>
</dbReference>
<dbReference type="Pfam" id="PF01556">
    <property type="entry name" value="DnaJ_C"/>
    <property type="match status" value="1"/>
</dbReference>
<feature type="repeat" description="CXXCXGXG motif" evidence="11">
    <location>
        <begin position="166"/>
        <end position="173"/>
    </location>
</feature>
<dbReference type="GO" id="GO:0005737">
    <property type="term" value="C:cytoplasm"/>
    <property type="evidence" value="ECO:0007669"/>
    <property type="project" value="UniProtKB-SubCell"/>
</dbReference>
<evidence type="ECO:0000256" key="13">
    <source>
        <dbReference type="SAM" id="MobiDB-lite"/>
    </source>
</evidence>
<feature type="binding site" evidence="11">
    <location>
        <position position="195"/>
    </location>
    <ligand>
        <name>Zn(2+)</name>
        <dbReference type="ChEBI" id="CHEBI:29105"/>
        <label>2</label>
    </ligand>
</feature>
<keyword evidence="17" id="KW-1185">Reference proteome</keyword>
<protein>
    <recommendedName>
        <fullName evidence="10 11">Chaperone protein DnaJ</fullName>
    </recommendedName>
</protein>